<reference evidence="1 2" key="1">
    <citation type="journal article" date="2024" name="Nat. Commun.">
        <title>Phylogenomics reveals the evolutionary origins of lichenization in chlorophyte algae.</title>
        <authorList>
            <person name="Puginier C."/>
            <person name="Libourel C."/>
            <person name="Otte J."/>
            <person name="Skaloud P."/>
            <person name="Haon M."/>
            <person name="Grisel S."/>
            <person name="Petersen M."/>
            <person name="Berrin J.G."/>
            <person name="Delaux P.M."/>
            <person name="Dal Grande F."/>
            <person name="Keller J."/>
        </authorList>
    </citation>
    <scope>NUCLEOTIDE SEQUENCE [LARGE SCALE GENOMIC DNA]</scope>
    <source>
        <strain evidence="1 2">SAG 245.80</strain>
    </source>
</reference>
<dbReference type="SUPFAM" id="SSF56655">
    <property type="entry name" value="Carbohydrate phosphatase"/>
    <property type="match status" value="1"/>
</dbReference>
<dbReference type="Proteomes" id="UP001445335">
    <property type="component" value="Unassembled WGS sequence"/>
</dbReference>
<dbReference type="EMBL" id="JALJOU010000037">
    <property type="protein sequence ID" value="KAK9833337.1"/>
    <property type="molecule type" value="Genomic_DNA"/>
</dbReference>
<accession>A0AAW1RI38</accession>
<name>A0AAW1RI38_9CHLO</name>
<evidence type="ECO:0000313" key="2">
    <source>
        <dbReference type="Proteomes" id="UP001445335"/>
    </source>
</evidence>
<evidence type="ECO:0000313" key="1">
    <source>
        <dbReference type="EMBL" id="KAK9833337.1"/>
    </source>
</evidence>
<comment type="caution">
    <text evidence="1">The sequence shown here is derived from an EMBL/GenBank/DDBJ whole genome shotgun (WGS) entry which is preliminary data.</text>
</comment>
<gene>
    <name evidence="1" type="ORF">WJX81_007762</name>
</gene>
<organism evidence="1 2">
    <name type="scientific">Elliptochloris bilobata</name>
    <dbReference type="NCBI Taxonomy" id="381761"/>
    <lineage>
        <taxon>Eukaryota</taxon>
        <taxon>Viridiplantae</taxon>
        <taxon>Chlorophyta</taxon>
        <taxon>core chlorophytes</taxon>
        <taxon>Trebouxiophyceae</taxon>
        <taxon>Trebouxiophyceae incertae sedis</taxon>
        <taxon>Elliptochloris clade</taxon>
        <taxon>Elliptochloris</taxon>
    </lineage>
</organism>
<dbReference type="Gene3D" id="3.30.540.10">
    <property type="entry name" value="Fructose-1,6-Bisphosphatase, subunit A, domain 1"/>
    <property type="match status" value="1"/>
</dbReference>
<protein>
    <submittedName>
        <fullName evidence="1">Uncharacterized protein</fullName>
    </submittedName>
</protein>
<sequence>MIANYGAQALVIWSLRCSFPDATSSVGRHWVLAIDGTRGFVGMRQYAVCLGLLTPGRRAAAPALGA</sequence>
<proteinExistence type="predicted"/>
<dbReference type="AlphaFoldDB" id="A0AAW1RI38"/>
<keyword evidence="2" id="KW-1185">Reference proteome</keyword>